<dbReference type="SUPFAM" id="SSF54791">
    <property type="entry name" value="Eukaryotic type KH-domain (KH-domain type I)"/>
    <property type="match status" value="2"/>
</dbReference>
<feature type="region of interest" description="Disordered" evidence="5">
    <location>
        <begin position="252"/>
        <end position="284"/>
    </location>
</feature>
<dbReference type="Pfam" id="PF00013">
    <property type="entry name" value="KH_1"/>
    <property type="match status" value="2"/>
</dbReference>
<feature type="compositionally biased region" description="Low complexity" evidence="5">
    <location>
        <begin position="475"/>
        <end position="496"/>
    </location>
</feature>
<feature type="compositionally biased region" description="Low complexity" evidence="5">
    <location>
        <begin position="510"/>
        <end position="521"/>
    </location>
</feature>
<keyword evidence="3" id="KW-0539">Nucleus</keyword>
<dbReference type="InterPro" id="IPR015096">
    <property type="entry name" value="FUBP_C"/>
</dbReference>
<feature type="compositionally biased region" description="Low complexity" evidence="5">
    <location>
        <begin position="391"/>
        <end position="432"/>
    </location>
</feature>
<feature type="compositionally biased region" description="Low complexity" evidence="5">
    <location>
        <begin position="334"/>
        <end position="375"/>
    </location>
</feature>
<feature type="region of interest" description="Disordered" evidence="5">
    <location>
        <begin position="391"/>
        <end position="437"/>
    </location>
</feature>
<keyword evidence="2" id="KW-0677">Repeat</keyword>
<gene>
    <name evidence="7" type="ORF">LAZ67_10001395</name>
</gene>
<dbReference type="Pfam" id="PF09005">
    <property type="entry name" value="FUBP_C"/>
    <property type="match status" value="1"/>
</dbReference>
<feature type="domain" description="K Homology" evidence="6">
    <location>
        <begin position="57"/>
        <end position="123"/>
    </location>
</feature>
<keyword evidence="4" id="KW-0694">RNA-binding</keyword>
<feature type="region of interest" description="Disordered" evidence="5">
    <location>
        <begin position="308"/>
        <end position="375"/>
    </location>
</feature>
<keyword evidence="8" id="KW-1185">Reference proteome</keyword>
<sequence length="566" mass="60503">MSGQNEQSANFDSNAAFADAIARARQIAAKIQAGGGAASTTSGGDSVLGERWRNEGPDYPKKMAVSDGGGSYGGSMSPPMSSGKCPDHMVGLIIGRGGEQINRIQAESGSIEKCKELLAQIINGESRGPRGGGMGGSRFGGRNGGGPNNSSEHTLEMMIPAGKAGLVIGKGGETIRNLQNQAGPLKITGEPQQCEYAKQLVMDLLAEKDMDEVEEVEELLKAIDLALGEAGVEMMSRSTALNVPANQCGPHHRQGWRLHPVHQPDIRGSHRALPWPQPSPTEKTFIIRGNPQQIDHAQHLIHEKINDSPQFMRGGDQPPSGQQQPAQWDMGGYQPQQQQPQQQQQQQQGSWPVSQPVVDPSKQQQPSQQQQDPNAAAWAAYYAQYYSQQQQQYQQQSSQPQQQPQQQTPAAQQPAPAPAAAQSTPSSTNPAASGGGTQDYSAAWIQYYRSMGMFKEAEAIENQMRNQQSGGGASGSQQNYVAPQQQQQQQPAQPAATTMVAATGQATTNLSSSSLPSQPVQATQQEELTPTIPSTALHSSSNNHRSGRPVGSEYSHRCGGILALSL</sequence>
<feature type="compositionally biased region" description="Gly residues" evidence="5">
    <location>
        <begin position="129"/>
        <end position="147"/>
    </location>
</feature>
<name>A0ABY6KVT7_9ARAC</name>
<feature type="region of interest" description="Disordered" evidence="5">
    <location>
        <begin position="125"/>
        <end position="149"/>
    </location>
</feature>
<evidence type="ECO:0000256" key="3">
    <source>
        <dbReference type="ARBA" id="ARBA00023242"/>
    </source>
</evidence>
<feature type="compositionally biased region" description="Low complexity" evidence="5">
    <location>
        <begin position="31"/>
        <end position="44"/>
    </location>
</feature>
<dbReference type="SMART" id="SM00322">
    <property type="entry name" value="KH"/>
    <property type="match status" value="2"/>
</dbReference>
<dbReference type="PROSITE" id="PS50084">
    <property type="entry name" value="KH_TYPE_1"/>
    <property type="match status" value="2"/>
</dbReference>
<feature type="region of interest" description="Disordered" evidence="5">
    <location>
        <begin position="31"/>
        <end position="62"/>
    </location>
</feature>
<protein>
    <submittedName>
        <fullName evidence="7">KHSRP</fullName>
    </submittedName>
</protein>
<feature type="compositionally biased region" description="Polar residues" evidence="5">
    <location>
        <begin position="522"/>
        <end position="544"/>
    </location>
</feature>
<evidence type="ECO:0000256" key="1">
    <source>
        <dbReference type="ARBA" id="ARBA00004123"/>
    </source>
</evidence>
<dbReference type="Gene3D" id="3.30.1370.10">
    <property type="entry name" value="K Homology domain, type 1"/>
    <property type="match status" value="3"/>
</dbReference>
<dbReference type="EMBL" id="CP092872">
    <property type="protein sequence ID" value="UYV72985.1"/>
    <property type="molecule type" value="Genomic_DNA"/>
</dbReference>
<evidence type="ECO:0000256" key="4">
    <source>
        <dbReference type="PROSITE-ProRule" id="PRU00117"/>
    </source>
</evidence>
<feature type="region of interest" description="Disordered" evidence="5">
    <location>
        <begin position="464"/>
        <end position="555"/>
    </location>
</feature>
<evidence type="ECO:0000313" key="8">
    <source>
        <dbReference type="Proteomes" id="UP001235939"/>
    </source>
</evidence>
<comment type="subcellular location">
    <subcellularLocation>
        <location evidence="1">Nucleus</location>
    </subcellularLocation>
</comment>
<feature type="compositionally biased region" description="Low complexity" evidence="5">
    <location>
        <begin position="314"/>
        <end position="327"/>
    </location>
</feature>
<organism evidence="7 8">
    <name type="scientific">Cordylochernes scorpioides</name>
    <dbReference type="NCBI Taxonomy" id="51811"/>
    <lineage>
        <taxon>Eukaryota</taxon>
        <taxon>Metazoa</taxon>
        <taxon>Ecdysozoa</taxon>
        <taxon>Arthropoda</taxon>
        <taxon>Chelicerata</taxon>
        <taxon>Arachnida</taxon>
        <taxon>Pseudoscorpiones</taxon>
        <taxon>Cheliferoidea</taxon>
        <taxon>Chernetidae</taxon>
        <taxon>Cordylochernes</taxon>
    </lineage>
</organism>
<evidence type="ECO:0000256" key="2">
    <source>
        <dbReference type="ARBA" id="ARBA00022737"/>
    </source>
</evidence>
<evidence type="ECO:0000313" key="7">
    <source>
        <dbReference type="EMBL" id="UYV72985.1"/>
    </source>
</evidence>
<dbReference type="InterPro" id="IPR004087">
    <property type="entry name" value="KH_dom"/>
</dbReference>
<feature type="domain" description="K Homology" evidence="6">
    <location>
        <begin position="151"/>
        <end position="206"/>
    </location>
</feature>
<dbReference type="Proteomes" id="UP001235939">
    <property type="component" value="Chromosome 10"/>
</dbReference>
<dbReference type="InterPro" id="IPR036612">
    <property type="entry name" value="KH_dom_type_1_sf"/>
</dbReference>
<accession>A0ABY6KVT7</accession>
<feature type="compositionally biased region" description="Basic and acidic residues" evidence="5">
    <location>
        <begin position="48"/>
        <end position="61"/>
    </location>
</feature>
<dbReference type="InterPro" id="IPR004088">
    <property type="entry name" value="KH_dom_type_1"/>
</dbReference>
<reference evidence="7 8" key="1">
    <citation type="submission" date="2022-01" db="EMBL/GenBank/DDBJ databases">
        <title>A chromosomal length assembly of Cordylochernes scorpioides.</title>
        <authorList>
            <person name="Zeh D."/>
            <person name="Zeh J."/>
        </authorList>
    </citation>
    <scope>NUCLEOTIDE SEQUENCE [LARGE SCALE GENOMIC DNA]</scope>
    <source>
        <strain evidence="7">IN4F17</strain>
        <tissue evidence="7">Whole Body</tissue>
    </source>
</reference>
<proteinExistence type="predicted"/>
<dbReference type="PANTHER" id="PTHR10288">
    <property type="entry name" value="KH DOMAIN CONTAINING RNA BINDING PROTEIN"/>
    <property type="match status" value="1"/>
</dbReference>
<evidence type="ECO:0000259" key="6">
    <source>
        <dbReference type="SMART" id="SM00322"/>
    </source>
</evidence>
<evidence type="ECO:0000256" key="5">
    <source>
        <dbReference type="SAM" id="MobiDB-lite"/>
    </source>
</evidence>